<name>A0A0F9W7R3_9ZZZZ</name>
<dbReference type="InterPro" id="IPR029127">
    <property type="entry name" value="MvaI_BcnI"/>
</dbReference>
<accession>A0A0F9W7R3</accession>
<evidence type="ECO:0000259" key="1">
    <source>
        <dbReference type="Pfam" id="PF15515"/>
    </source>
</evidence>
<dbReference type="AlphaFoldDB" id="A0A0F9W7R3"/>
<reference evidence="2" key="1">
    <citation type="journal article" date="2015" name="Nature">
        <title>Complex archaea that bridge the gap between prokaryotes and eukaryotes.</title>
        <authorList>
            <person name="Spang A."/>
            <person name="Saw J.H."/>
            <person name="Jorgensen S.L."/>
            <person name="Zaremba-Niedzwiedzka K."/>
            <person name="Martijn J."/>
            <person name="Lind A.E."/>
            <person name="van Eijk R."/>
            <person name="Schleper C."/>
            <person name="Guy L."/>
            <person name="Ettema T.J."/>
        </authorList>
    </citation>
    <scope>NUCLEOTIDE SEQUENCE</scope>
</reference>
<dbReference type="Pfam" id="PF15515">
    <property type="entry name" value="MvaI_BcnI"/>
    <property type="match status" value="1"/>
</dbReference>
<gene>
    <name evidence="2" type="ORF">LCGC14_0049960</name>
</gene>
<proteinExistence type="predicted"/>
<dbReference type="Gene3D" id="3.40.210.20">
    <property type="entry name" value="MvaI/BcnI restriction endonuclease, catalytic domain"/>
    <property type="match status" value="1"/>
</dbReference>
<dbReference type="InterPro" id="IPR043004">
    <property type="entry name" value="MvaI_BcnI_cat"/>
</dbReference>
<comment type="caution">
    <text evidence="2">The sequence shown here is derived from an EMBL/GenBank/DDBJ whole genome shotgun (WGS) entry which is preliminary data.</text>
</comment>
<sequence>MIQAVSDVLRLMQVYGATRFYAKKLAPNDNSKNQIYLGGDLSALNVIPYKSIYTDSSDTAASKRDRAKADINFAWVDEEGCFPCPGAQLILYPKYPEVRMSGLLKGCHKAPREVIAARDEGRTLIFGVTQDGRVLGYAANGAHAVSREMNSRTDLHQIGVFIELSTYSLSSDSKTILLTKLQEIYRKHWISAQKLGSDGVLHPYMGTNAGGYTLEAELGISPNGYSEPDYLGWEIKQYGVNDFNTFRPKSPVTLMTPEPTGGIYRTEGVEHFIRQFGYPDTRGRPDRRNFGGIYDSIRSFHARTGLKLELVGIDEVTGKITDMQGGVFLVSRKDEIAASWGFSGMMEHWNRKHAKAAYIPSLSRKTPPGYCYGPKVLLCEKTDFSLFLEAMIAGKIYYDPGIKMEGASSGKPKIKRRSQFRVKHSSLKCLYHLQEEVTLTLLR</sequence>
<protein>
    <recommendedName>
        <fullName evidence="1">MvaI/BcnI restriction endonuclease domain-containing protein</fullName>
    </recommendedName>
</protein>
<dbReference type="EMBL" id="LAZR01000010">
    <property type="protein sequence ID" value="KKO08298.1"/>
    <property type="molecule type" value="Genomic_DNA"/>
</dbReference>
<evidence type="ECO:0000313" key="2">
    <source>
        <dbReference type="EMBL" id="KKO08298.1"/>
    </source>
</evidence>
<organism evidence="2">
    <name type="scientific">marine sediment metagenome</name>
    <dbReference type="NCBI Taxonomy" id="412755"/>
    <lineage>
        <taxon>unclassified sequences</taxon>
        <taxon>metagenomes</taxon>
        <taxon>ecological metagenomes</taxon>
    </lineage>
</organism>
<feature type="domain" description="MvaI/BcnI restriction endonuclease" evidence="1">
    <location>
        <begin position="178"/>
        <end position="431"/>
    </location>
</feature>